<keyword evidence="2" id="KW-1185">Reference proteome</keyword>
<evidence type="ECO:0000313" key="1">
    <source>
        <dbReference type="EMBL" id="EIC30102.1"/>
    </source>
</evidence>
<organism evidence="1 2">
    <name type="scientific">Methylomicrobium album BG8</name>
    <dbReference type="NCBI Taxonomy" id="686340"/>
    <lineage>
        <taxon>Bacteria</taxon>
        <taxon>Pseudomonadati</taxon>
        <taxon>Pseudomonadota</taxon>
        <taxon>Gammaproteobacteria</taxon>
        <taxon>Methylococcales</taxon>
        <taxon>Methylococcaceae</taxon>
        <taxon>Methylomicrobium</taxon>
    </lineage>
</organism>
<protein>
    <submittedName>
        <fullName evidence="1">Uncharacterized protein</fullName>
    </submittedName>
</protein>
<proteinExistence type="predicted"/>
<dbReference type="eggNOG" id="ENOG5031NDY">
    <property type="taxonomic scope" value="Bacteria"/>
</dbReference>
<dbReference type="EMBL" id="CM001475">
    <property type="protein sequence ID" value="EIC30102.1"/>
    <property type="molecule type" value="Genomic_DNA"/>
</dbReference>
<name>H8GHF0_METAL</name>
<dbReference type="HOGENOM" id="CLU_2130527_0_0_6"/>
<dbReference type="AlphaFoldDB" id="H8GHF0"/>
<dbReference type="Proteomes" id="UP000005090">
    <property type="component" value="Chromosome"/>
</dbReference>
<gene>
    <name evidence="1" type="ORF">Metal_2377</name>
</gene>
<reference evidence="1 2" key="1">
    <citation type="journal article" date="2013" name="Genome Announc.">
        <title>Genome Sequence of the Obligate Gammaproteobacterial Methanotroph Methylomicrobium album Strain BG8.</title>
        <authorList>
            <person name="Kits K.D."/>
            <person name="Kalyuzhnaya M.G."/>
            <person name="Klotz M.G."/>
            <person name="Jetten M.S."/>
            <person name="Op den Camp H.J."/>
            <person name="Vuilleumier S."/>
            <person name="Bringel F."/>
            <person name="Dispirito A.A."/>
            <person name="Murrell J.C."/>
            <person name="Bruce D."/>
            <person name="Cheng J.F."/>
            <person name="Copeland A."/>
            <person name="Goodwin L."/>
            <person name="Hauser L."/>
            <person name="Lajus A."/>
            <person name="Land M.L."/>
            <person name="Lapidus A."/>
            <person name="Lucas S."/>
            <person name="Medigue C."/>
            <person name="Pitluck S."/>
            <person name="Woyke T."/>
            <person name="Zeytun A."/>
            <person name="Stein L.Y."/>
        </authorList>
    </citation>
    <scope>NUCLEOTIDE SEQUENCE [LARGE SCALE GENOMIC DNA]</scope>
    <source>
        <strain evidence="1 2">BG8</strain>
    </source>
</reference>
<accession>H8GHF0</accession>
<dbReference type="RefSeq" id="WP_005372510.1">
    <property type="nucleotide sequence ID" value="NZ_CM001475.1"/>
</dbReference>
<sequence>MQTVLQGNIRSVTKYSMDSNSGISIFLEQQNEGLNENIIGNEILTIGGPYEMAITFEAYANEGLLPGEFELRVVIGRGAGGKAKLTCLAVKDPRLTAKLNSQNKEQPGQNKPA</sequence>
<evidence type="ECO:0000313" key="2">
    <source>
        <dbReference type="Proteomes" id="UP000005090"/>
    </source>
</evidence>